<dbReference type="PANTHER" id="PTHR37079">
    <property type="entry name" value="SERINE/THREONINE-PROTEIN KINASE ATM"/>
    <property type="match status" value="1"/>
</dbReference>
<accession>A0A2N5SLV5</accession>
<dbReference type="InterPro" id="IPR001005">
    <property type="entry name" value="SANT/Myb"/>
</dbReference>
<comment type="similarity">
    <text evidence="1">Belongs to the PI3/PI4-kinase family. ATM subfamily.</text>
</comment>
<evidence type="ECO:0000256" key="6">
    <source>
        <dbReference type="ARBA" id="ARBA00022777"/>
    </source>
</evidence>
<feature type="compositionally biased region" description="Polar residues" evidence="12">
    <location>
        <begin position="3350"/>
        <end position="3366"/>
    </location>
</feature>
<keyword evidence="6" id="KW-0418">Kinase</keyword>
<feature type="region of interest" description="Disordered" evidence="12">
    <location>
        <begin position="2570"/>
        <end position="2589"/>
    </location>
</feature>
<name>A0A2N5SLV5_9BASI</name>
<feature type="compositionally biased region" description="Basic and acidic residues" evidence="12">
    <location>
        <begin position="3789"/>
        <end position="3807"/>
    </location>
</feature>
<keyword evidence="4" id="KW-0723">Serine/threonine-protein kinase</keyword>
<gene>
    <name evidence="17" type="ORF">PCASD_19762</name>
</gene>
<dbReference type="EMBL" id="PGCI01000828">
    <property type="protein sequence ID" value="PLW14221.1"/>
    <property type="molecule type" value="Genomic_DNA"/>
</dbReference>
<dbReference type="PROSITE" id="PS00916">
    <property type="entry name" value="PI3_4_KINASE_2"/>
    <property type="match status" value="1"/>
</dbReference>
<dbReference type="InterPro" id="IPR000403">
    <property type="entry name" value="PI3/4_kinase_cat_dom"/>
</dbReference>
<dbReference type="PROSITE" id="PS50290">
    <property type="entry name" value="PI3_4_KINASE_3"/>
    <property type="match status" value="1"/>
</dbReference>
<dbReference type="InterPro" id="IPR014009">
    <property type="entry name" value="PIK_FAT"/>
</dbReference>
<feature type="domain" description="PI3K/PI4K catalytic" evidence="14">
    <location>
        <begin position="2689"/>
        <end position="3001"/>
    </location>
</feature>
<evidence type="ECO:0000256" key="1">
    <source>
        <dbReference type="ARBA" id="ARBA00010769"/>
    </source>
</evidence>
<dbReference type="InterPro" id="IPR009057">
    <property type="entry name" value="Homeodomain-like_sf"/>
</dbReference>
<reference evidence="17 18" key="1">
    <citation type="submission" date="2017-11" db="EMBL/GenBank/DDBJ databases">
        <title>De novo assembly and phasing of dikaryotic genomes from two isolates of Puccinia coronata f. sp. avenae, the causal agent of oat crown rust.</title>
        <authorList>
            <person name="Miller M.E."/>
            <person name="Zhang Y."/>
            <person name="Omidvar V."/>
            <person name="Sperschneider J."/>
            <person name="Schwessinger B."/>
            <person name="Raley C."/>
            <person name="Palmer J.M."/>
            <person name="Garnica D."/>
            <person name="Upadhyaya N."/>
            <person name="Rathjen J."/>
            <person name="Taylor J.M."/>
            <person name="Park R.F."/>
            <person name="Dodds P.N."/>
            <person name="Hirsch C.D."/>
            <person name="Kianian S.F."/>
            <person name="Figueroa M."/>
        </authorList>
    </citation>
    <scope>NUCLEOTIDE SEQUENCE [LARGE SCALE GENOMIC DNA]</scope>
    <source>
        <strain evidence="17">12SD80</strain>
    </source>
</reference>
<keyword evidence="5" id="KW-0808">Transferase</keyword>
<feature type="compositionally biased region" description="Polar residues" evidence="12">
    <location>
        <begin position="974"/>
        <end position="983"/>
    </location>
</feature>
<evidence type="ECO:0000256" key="3">
    <source>
        <dbReference type="ARBA" id="ARBA00020288"/>
    </source>
</evidence>
<dbReference type="InterPro" id="IPR011009">
    <property type="entry name" value="Kinase-like_dom_sf"/>
</dbReference>
<dbReference type="SMART" id="SM01342">
    <property type="entry name" value="TAN"/>
    <property type="match status" value="1"/>
</dbReference>
<evidence type="ECO:0000256" key="9">
    <source>
        <dbReference type="ARBA" id="ARBA00031460"/>
    </source>
</evidence>
<feature type="region of interest" description="Disordered" evidence="12">
    <location>
        <begin position="936"/>
        <end position="983"/>
    </location>
</feature>
<dbReference type="Gene3D" id="1.10.1070.11">
    <property type="entry name" value="Phosphatidylinositol 3-/4-kinase, catalytic domain"/>
    <property type="match status" value="1"/>
</dbReference>
<dbReference type="CDD" id="cd00167">
    <property type="entry name" value="SANT"/>
    <property type="match status" value="1"/>
</dbReference>
<feature type="compositionally biased region" description="Basic and acidic residues" evidence="12">
    <location>
        <begin position="3747"/>
        <end position="3781"/>
    </location>
</feature>
<sequence length="3915" mass="438639">MAPQKTRVSPLDEALSLLASSTVTERNKGIELISDLLTNPSNLSSIKESRWAEIFHQLFSTADTEKSAIFKTSKSAKASGAKTANLNRLRTTLGLIRKCVVQFVSHFKQKVMKLVLNRTMELIVTPSRFLMDDIVLDCIRILRDFLSYRPHLEHLDNDLSAEMLAICFASILDRTMPEDHMIPGNESFRPEPPLDGKKLANGSQAASPRIIDSAQLLSIVLPASTSVCLQSSKCLLSHFRLVLQKFPRDTSAHFHLISALHLLLRELELNKGGHVRQSAIDLGNCLTTLWPSKNMALKEQITACLTYLLPFIVREAEIDRKNPESEKPLNAEDLAKKVLHMISDDAELQAKSSTISLGTLRLIVPPQGLDLFFFGTKAFSRTHCDGVDSASERAQVITWAALRIGASALNCVARLTHQPPAREAESPSKRRKVDSELDSFLSAMQPGSPSASIVHLIQFLIVTVDLHWSDLDFQSRMKINQSVLELLDCDDPAVLNWAFIFFGNLAHCIVPPCNSSSSQQEVHLSKSVVPSIKDWEHIWSLAIHRAANPSYSRSACYAAFCILKARHNPTEATHEAIHSFLRTLNVQGPPFPYDSVCVLISECLAFASGNLQLSAYSLEENVLRWLTKVWLEVDRSAATSSLLGGHLQRGRRLAPGGFDAAAVFELLISITKLPAISLPTPMAVPPEGVTTDTFVYLKATQSTRSSIFPRPQQQLSENNVKNPSQSNDIYALSHERPSRSDSKHEISAMLRQSVEKLYQEFEFRQKKVEQVLAVVSCDHLQMFIKMSLVVLLFQASCQASEGSFDLESVDVLADVFEVILQLVGSPKWSPSERAQLLTCFEPIILPLVDRCPTSSFDGLAQPGLASGIPLKQRAKLELESFNLDSAALMSRASSNPDYKAVALGIWSFSPVMRLQLEALSKMCERLLQSIPTLTPSAASGNATEAHPAHTQSGGTTINFEEEEEDIVAEETPQTHEGSATYNSESSIKRKFRTDLGSIGTERATFAVTSICVRAAATCVVTSSDSSHCPLSVFAKMTDCVGLEVIYMGIPLVDCITGGWITLTATQSDQLLQHLGETYLSTYAYSQNISLRKLSLKMVMATIPHWTGSSEGITEDVETTAHQLCDYMTSQMLQGTLRSWEVQCELSYLLDACTAFHKSWDSSVVSKGQDVTSNQPSDLMLWFLEDEDYRVRYGAALFVSRPFVLGHSIDLDPVEYWRQVVQRLDPCVASVQLELLFTATLCLINIFVVSEQIRPRAYDKLLKILRDPPARPDKILHYELGYGLLRRASCRLGFPSTIAVYKFYAAHVTRVQLGQQDSPSICSHYCVGHLLTRQQRKELFNGHLLEVGPFLYIDDKDSFKQCADGAKLKEEDAVRLCSPAIAAELLARACTQIASAECTTDGIAELIEPMLNLIAQDLKLEQGILETESDRVIVHLMRLVHVASEDMDSISKIVTQDSAQRNVFRVLTVNLRAHSPLEPALPFYPILRVAEGMKWLGDRYSLFTEPALVYNILCQSFASLTSCYFTNDRLRLLYAISIYISLSHQTISSSLPILSLIIQALTPLILNDDIFQSVSQFIRWTIMKALQPLNVELKGHASMAQLFISIVELMNQVVDSTSSTPEDILFARAFNAWLLEHVAKTSKSDRSECQILCNSLLLHWPENHPIEIQGGVIESVLGSSPGPTFKLIHHLHNNVLPGSKTEAGNILYRLLASAQNLRTEIKVEDCQSYLKLLYQNSGVLTSPRLGDSHRGESKAALEEEGSESEDHIVSQILAIVVSHLLTPDFQLLCSLTDLLQRASSLEILPEFENNCFSLAPLLIERSQLICYKTDSLKCPVLTSCKTTHPQDFCSLDGLACSSHHWTRGLLHLLIASRAQARPFYAQLIPLIEMNDDLAAQFLPRVLHSCLLDEINSTDTQTNLRTKVSKHIGTTLASYSTHKDVVIRILDLVTDLRFHSRPGGSPLGNNQWLDVSWLELAKQATKCGMASSAFLFVEIAREEGFSIDISKPLDGAILSLLERLYSISPEPDAFYSLIPSNPTNFLLQRYQHEQQWESAFGFHGALLERFSSKSPALSEDMPLLAGYLSGNGLNRLAHVIFQSRTLSQAFGQTPTTETENSPTLPFELAWRASVWDLPSGNQSDTDSSTRIYSSLKSCYRDREKNAQINVAEKSLLGQFKELVNITATSVQPTPRDIGSAMALSDVFNWLKNPQQDDFESLILLPPDCQYETLERISAVRRSLLQAVSERKKAEGYQDRGCMAAQEAELKLRIKTSQAARHSGNVQAAVNIIVPFSNLTNKETGDTVLQAKEEFAQVLWAKGEKSLALNIMKEVQGVQTKLPESAVQLCQIGEWISLARLKPPMEIVDQYFEKAIQLLEDSNYTDAQGEISYTYAKFADEQYHKLDTSEEMRRLKKSTKRLKEEIKGTAKLAKADIGARRAMVMKEKLFRDDSYRLDSLSKLETRYLSSSLDMYLSCLSHYDQRDEVIFRFVSLWLEHHSDEALNEGISTRLKSVPTHKFIPVANQLSARLNKESQSNFQKSLVHLILQLSLDHPFHIIFQILLLQRGLESSCLNSLSNSRSRRTSNITAPRTLSQSDLSRAEAANSVLSKIAQNKDRKEVIKELLLAHKAYKEWASHGVKDGQEKAKPNTRAQIPSNFSLNSLRNLSIPVSTSRVPIDKTRLYLPDSMPCISNYETKFTVASGLSAPKITICRGSNGISYKQIFKGGDDVRQDAVMEQVFELVNNFLEGDPECQKRSLNFKTYIVIPLSPNTGLIEFVKNTSSLLDILEPMHKKYNEPPDWDFRRLSRHLTIDIKAEIRLRIKLYREAITHCRPAMRFWFLQTQKSPQKWYEMRLNFTRSAATTSIVGYILGLGDRHLSNILVDRVTGDVVQIDLGVAFDGGKALPIPETVPFRLSRDMVDGFGVAKTEGVFRRCCEQTLRVLKENKWLIMTIIDVLKHDPLQSWIVSKEEEKIKQGARENLEDSGSEDLESLDQSLIDTPEQASRALASVEMKLSSNLSVETNVNQLILEATSVDNLGSLFSAMEHPMGSKERCRQAKKAEKKKQKQERTRIRALLAEKETSRKPLRNELTGEKQHPRQEELERTATSEPADQELKKKKKKTLEANDEQPPRREAMAVQELIVSAKPEDDDQSNQRKSKLKRKNKDLLDTATNPSLTLEQEHPPQSKRQKLQHTPITITTEPQGTSRDHNGTATHSVQMDHSATTTHTSIQSTNVSEKPQHKKSKHKNRVKDESKPTKRNNNEDREHRLVETQTCIINDLEINLASSGAAENSSLTGLLGDGPPATARRVSVSQSPTQPSAGSTMEPVKKKNKKKKTIPILNINTLQKDCATDMNPQNNHNPLNVPPSTDQAEERERDSELDRILVDSDNRHILDSKSNLPDSFKSKLPSLTCREILTSLWLDITHLNELSTLFGLKYKKGKFTQTEQTAIESEVTKFCSAHGVKRADFGKLLVRKKKDKLDDDGTKLRGLAPTISQVLPGRPIISIWKYIRRAYDPRGKLGRWTPEEEAALQEAHNKHGSSWTLISEKVGRSADDCRDRWKNYTSVKGLRNDGKWSKEEEEKLTQLMTQSNPQDLKDDRFYTWVSNQMGGSRSRAQCRVKWVECLQPKLESGSGRRRWLNRDIITLAQQLKKYNLGDDEVGFNWKQVKAGVDGWEGWDHYYLQRRWKSLRQYMRKKHQKNWGKNRGSEGASGPPPLSNHQIIHDALTKWSATDPAQLDLPVESKSGTKKPTSEAKNPKPDAKQSKSDAKNSESDAKKPKSDAKKPKSHAKKLKSDAKKLKSDAKKSDSDPQKSLSEATESEAKKLKSDAKKRKSDAQETKSDAKRPKSDAKKLKSDAKKKDYDPQKSQFEATESEAKKLKSDAKKPKSDAKKPKSDAKKSDSDAQSSQFEATESEAKK</sequence>
<evidence type="ECO:0000259" key="14">
    <source>
        <dbReference type="PROSITE" id="PS50290"/>
    </source>
</evidence>
<feature type="region of interest" description="Disordered" evidence="12">
    <location>
        <begin position="3736"/>
        <end position="3915"/>
    </location>
</feature>
<dbReference type="GO" id="GO:0006281">
    <property type="term" value="P:DNA repair"/>
    <property type="evidence" value="ECO:0007669"/>
    <property type="project" value="InterPro"/>
</dbReference>
<feature type="region of interest" description="Disordered" evidence="12">
    <location>
        <begin position="3040"/>
        <end position="3263"/>
    </location>
</feature>
<evidence type="ECO:0000256" key="5">
    <source>
        <dbReference type="ARBA" id="ARBA00022679"/>
    </source>
</evidence>
<feature type="compositionally biased region" description="Basic and acidic residues" evidence="12">
    <location>
        <begin position="3871"/>
        <end position="3899"/>
    </location>
</feature>
<evidence type="ECO:0000256" key="2">
    <source>
        <dbReference type="ARBA" id="ARBA00014619"/>
    </source>
</evidence>
<dbReference type="InterPro" id="IPR018936">
    <property type="entry name" value="PI3/4_kinase_CS"/>
</dbReference>
<dbReference type="Pfam" id="PF00454">
    <property type="entry name" value="PI3_PI4_kinase"/>
    <property type="match status" value="1"/>
</dbReference>
<dbReference type="SUPFAM" id="SSF56112">
    <property type="entry name" value="Protein kinase-like (PK-like)"/>
    <property type="match status" value="1"/>
</dbReference>
<dbReference type="InterPro" id="IPR021668">
    <property type="entry name" value="TAN"/>
</dbReference>
<feature type="compositionally biased region" description="Polar residues" evidence="12">
    <location>
        <begin position="3307"/>
        <end position="3319"/>
    </location>
</feature>
<dbReference type="SMART" id="SM00717">
    <property type="entry name" value="SANT"/>
    <property type="match status" value="2"/>
</dbReference>
<evidence type="ECO:0000256" key="7">
    <source>
        <dbReference type="ARBA" id="ARBA00030020"/>
    </source>
</evidence>
<dbReference type="PROSITE" id="PS00915">
    <property type="entry name" value="PI3_4_KINASE_1"/>
    <property type="match status" value="1"/>
</dbReference>
<protein>
    <recommendedName>
        <fullName evidence="2">Serine/threonine-protein kinase TEL1</fullName>
    </recommendedName>
    <alternativeName>
        <fullName evidence="7">ATM homolog</fullName>
    </alternativeName>
    <alternativeName>
        <fullName evidence="9 10">DNA-damage checkpoint kinase TEL1</fullName>
    </alternativeName>
    <alternativeName>
        <fullName evidence="3">Serine/threonine-protein kinase tel1</fullName>
    </alternativeName>
    <alternativeName>
        <fullName evidence="8">Telomere length regulation protein 1</fullName>
    </alternativeName>
</protein>
<comment type="catalytic activity">
    <reaction evidence="11">
        <text>L-threonyl-[protein] + ATP = O-phospho-L-threonyl-[protein] + ADP + H(+)</text>
        <dbReference type="Rhea" id="RHEA:46608"/>
        <dbReference type="Rhea" id="RHEA-COMP:11060"/>
        <dbReference type="Rhea" id="RHEA-COMP:11605"/>
        <dbReference type="ChEBI" id="CHEBI:15378"/>
        <dbReference type="ChEBI" id="CHEBI:30013"/>
        <dbReference type="ChEBI" id="CHEBI:30616"/>
        <dbReference type="ChEBI" id="CHEBI:61977"/>
        <dbReference type="ChEBI" id="CHEBI:456216"/>
        <dbReference type="EC" id="2.7.11.1"/>
    </reaction>
</comment>
<organism evidence="17 18">
    <name type="scientific">Puccinia coronata f. sp. avenae</name>
    <dbReference type="NCBI Taxonomy" id="200324"/>
    <lineage>
        <taxon>Eukaryota</taxon>
        <taxon>Fungi</taxon>
        <taxon>Dikarya</taxon>
        <taxon>Basidiomycota</taxon>
        <taxon>Pucciniomycotina</taxon>
        <taxon>Pucciniomycetes</taxon>
        <taxon>Pucciniales</taxon>
        <taxon>Pucciniaceae</taxon>
        <taxon>Puccinia</taxon>
    </lineage>
</organism>
<dbReference type="Gene3D" id="1.10.10.60">
    <property type="entry name" value="Homeodomain-like"/>
    <property type="match status" value="2"/>
</dbReference>
<feature type="compositionally biased region" description="Basic residues" evidence="12">
    <location>
        <begin position="3236"/>
        <end position="3245"/>
    </location>
</feature>
<dbReference type="SMART" id="SM00146">
    <property type="entry name" value="PI3Kc"/>
    <property type="match status" value="1"/>
</dbReference>
<evidence type="ECO:0000259" key="15">
    <source>
        <dbReference type="PROSITE" id="PS51189"/>
    </source>
</evidence>
<feature type="compositionally biased region" description="Basic and acidic residues" evidence="12">
    <location>
        <begin position="3817"/>
        <end position="3861"/>
    </location>
</feature>
<dbReference type="InterPro" id="IPR036940">
    <property type="entry name" value="PI3/4_kinase_cat_sf"/>
</dbReference>
<feature type="domain" description="HTH myb-type" evidence="16">
    <location>
        <begin position="3512"/>
        <end position="3565"/>
    </location>
</feature>
<feature type="domain" description="Myb-like" evidence="13">
    <location>
        <begin position="3512"/>
        <end position="3561"/>
    </location>
</feature>
<evidence type="ECO:0000256" key="8">
    <source>
        <dbReference type="ARBA" id="ARBA00030222"/>
    </source>
</evidence>
<dbReference type="Pfam" id="PF00249">
    <property type="entry name" value="Myb_DNA-binding"/>
    <property type="match status" value="1"/>
</dbReference>
<dbReference type="GO" id="GO:0004674">
    <property type="term" value="F:protein serine/threonine kinase activity"/>
    <property type="evidence" value="ECO:0007669"/>
    <property type="project" value="UniProtKB-KW"/>
</dbReference>
<feature type="compositionally biased region" description="Polar residues" evidence="12">
    <location>
        <begin position="949"/>
        <end position="958"/>
    </location>
</feature>
<dbReference type="SUPFAM" id="SSF46689">
    <property type="entry name" value="Homeodomain-like"/>
    <property type="match status" value="2"/>
</dbReference>
<dbReference type="InterPro" id="IPR017930">
    <property type="entry name" value="Myb_dom"/>
</dbReference>
<dbReference type="Proteomes" id="UP000235392">
    <property type="component" value="Unassembled WGS sequence"/>
</dbReference>
<feature type="region of interest" description="Disordered" evidence="12">
    <location>
        <begin position="3291"/>
        <end position="3375"/>
    </location>
</feature>
<evidence type="ECO:0000259" key="13">
    <source>
        <dbReference type="PROSITE" id="PS50090"/>
    </source>
</evidence>
<dbReference type="PROSITE" id="PS51189">
    <property type="entry name" value="FAT"/>
    <property type="match status" value="1"/>
</dbReference>
<evidence type="ECO:0000313" key="18">
    <source>
        <dbReference type="Proteomes" id="UP000235392"/>
    </source>
</evidence>
<evidence type="ECO:0000256" key="10">
    <source>
        <dbReference type="ARBA" id="ARBA00032467"/>
    </source>
</evidence>
<feature type="domain" description="Myb-like" evidence="13">
    <location>
        <begin position="3564"/>
        <end position="3622"/>
    </location>
</feature>
<comment type="caution">
    <text evidence="17">The sequence shown here is derived from an EMBL/GenBank/DDBJ whole genome shotgun (WGS) entry which is preliminary data.</text>
</comment>
<dbReference type="Gene3D" id="3.30.1010.10">
    <property type="entry name" value="Phosphatidylinositol 3-kinase Catalytic Subunit, Chain A, domain 4"/>
    <property type="match status" value="1"/>
</dbReference>
<dbReference type="Pfam" id="PF11640">
    <property type="entry name" value="TAN"/>
    <property type="match status" value="1"/>
</dbReference>
<dbReference type="PROSITE" id="PS51294">
    <property type="entry name" value="HTH_MYB"/>
    <property type="match status" value="1"/>
</dbReference>
<dbReference type="PROSITE" id="PS50090">
    <property type="entry name" value="MYB_LIKE"/>
    <property type="match status" value="2"/>
</dbReference>
<evidence type="ECO:0000256" key="12">
    <source>
        <dbReference type="SAM" id="MobiDB-lite"/>
    </source>
</evidence>
<feature type="compositionally biased region" description="Basic and acidic residues" evidence="12">
    <location>
        <begin position="3044"/>
        <end position="3055"/>
    </location>
</feature>
<proteinExistence type="inferred from homology"/>
<evidence type="ECO:0000256" key="4">
    <source>
        <dbReference type="ARBA" id="ARBA00022527"/>
    </source>
</evidence>
<feature type="compositionally biased region" description="Basic and acidic residues" evidence="12">
    <location>
        <begin position="3246"/>
        <end position="3263"/>
    </location>
</feature>
<evidence type="ECO:0000256" key="11">
    <source>
        <dbReference type="ARBA" id="ARBA00047899"/>
    </source>
</evidence>
<dbReference type="PANTHER" id="PTHR37079:SF4">
    <property type="entry name" value="SERINE_THREONINE-PROTEIN KINASE ATM"/>
    <property type="match status" value="1"/>
</dbReference>
<feature type="compositionally biased region" description="Polar residues" evidence="12">
    <location>
        <begin position="3188"/>
        <end position="3233"/>
    </location>
</feature>
<evidence type="ECO:0000259" key="16">
    <source>
        <dbReference type="PROSITE" id="PS51294"/>
    </source>
</evidence>
<feature type="compositionally biased region" description="Acidic residues" evidence="12">
    <location>
        <begin position="959"/>
        <end position="968"/>
    </location>
</feature>
<evidence type="ECO:0000313" key="17">
    <source>
        <dbReference type="EMBL" id="PLW14221.1"/>
    </source>
</evidence>
<dbReference type="CDD" id="cd05171">
    <property type="entry name" value="PIKKc_ATM"/>
    <property type="match status" value="1"/>
</dbReference>
<dbReference type="InterPro" id="IPR038980">
    <property type="entry name" value="ATM_plant"/>
</dbReference>
<feature type="region of interest" description="Disordered" evidence="12">
    <location>
        <begin position="3694"/>
        <end position="3716"/>
    </location>
</feature>
<dbReference type="InterPro" id="IPR044107">
    <property type="entry name" value="PIKKc_ATM"/>
</dbReference>
<feature type="compositionally biased region" description="Basic and acidic residues" evidence="12">
    <location>
        <begin position="3063"/>
        <end position="3102"/>
    </location>
</feature>
<feature type="domain" description="FAT" evidence="15">
    <location>
        <begin position="1973"/>
        <end position="2562"/>
    </location>
</feature>